<evidence type="ECO:0000256" key="3">
    <source>
        <dbReference type="ARBA" id="ARBA00023163"/>
    </source>
</evidence>
<evidence type="ECO:0000313" key="6">
    <source>
        <dbReference type="Proteomes" id="UP000216113"/>
    </source>
</evidence>
<feature type="domain" description="Peptidase S24/S26A/S26B/S26C" evidence="4">
    <location>
        <begin position="120"/>
        <end position="221"/>
    </location>
</feature>
<gene>
    <name evidence="5" type="ORF">CJF43_22005</name>
</gene>
<dbReference type="AlphaFoldDB" id="A0A266LQA2"/>
<dbReference type="InterPro" id="IPR015927">
    <property type="entry name" value="Peptidase_S24_S26A/B/C"/>
</dbReference>
<organism evidence="5 6">
    <name type="scientific">Pseudomonas fragi</name>
    <dbReference type="NCBI Taxonomy" id="296"/>
    <lineage>
        <taxon>Bacteria</taxon>
        <taxon>Pseudomonadati</taxon>
        <taxon>Pseudomonadota</taxon>
        <taxon>Gammaproteobacteria</taxon>
        <taxon>Pseudomonadales</taxon>
        <taxon>Pseudomonadaceae</taxon>
        <taxon>Pseudomonas</taxon>
    </lineage>
</organism>
<name>A0A266LQA2_PSEFR</name>
<dbReference type="SUPFAM" id="SSF51306">
    <property type="entry name" value="LexA/Signal peptidase"/>
    <property type="match status" value="1"/>
</dbReference>
<dbReference type="CDD" id="cd06529">
    <property type="entry name" value="S24_LexA-like"/>
    <property type="match status" value="1"/>
</dbReference>
<sequence length="231" mass="25809">MDIHDIRRHNLQTILTVRFSGYRAGLAAAIDRQASYISRCLTQIEKNRKRIGEEFARHIESKLDLPAGSLDAPDGIKLPDGESATEQDHAISLEKGPEFSRPFKRTPILGTAQLGPEGYWEALELADGWVDVPSSDPGAYSLRVKGDSMAPAIRSGWVVWCEPNQRLVPGEYVMVRRVNGECMVKELLYANEEEVSLMAVNDGYGRLTIDRDEIEQIHYVGGIIPPSKINY</sequence>
<dbReference type="InterPro" id="IPR036286">
    <property type="entry name" value="LexA/Signal_pep-like_sf"/>
</dbReference>
<dbReference type="Pfam" id="PF00717">
    <property type="entry name" value="Peptidase_S24"/>
    <property type="match status" value="1"/>
</dbReference>
<dbReference type="RefSeq" id="WP_095030970.1">
    <property type="nucleotide sequence ID" value="NZ_NQKL01000025.1"/>
</dbReference>
<dbReference type="Gene3D" id="2.10.109.10">
    <property type="entry name" value="Umud Fragment, subunit A"/>
    <property type="match status" value="1"/>
</dbReference>
<evidence type="ECO:0000256" key="2">
    <source>
        <dbReference type="ARBA" id="ARBA00023125"/>
    </source>
</evidence>
<comment type="caution">
    <text evidence="5">The sequence shown here is derived from an EMBL/GenBank/DDBJ whole genome shotgun (WGS) entry which is preliminary data.</text>
</comment>
<dbReference type="GO" id="GO:0003677">
    <property type="term" value="F:DNA binding"/>
    <property type="evidence" value="ECO:0007669"/>
    <property type="project" value="UniProtKB-KW"/>
</dbReference>
<evidence type="ECO:0000313" key="5">
    <source>
        <dbReference type="EMBL" id="OZY39612.1"/>
    </source>
</evidence>
<keyword evidence="2" id="KW-0238">DNA-binding</keyword>
<dbReference type="Proteomes" id="UP000216113">
    <property type="component" value="Unassembled WGS sequence"/>
</dbReference>
<dbReference type="InterPro" id="IPR039418">
    <property type="entry name" value="LexA-like"/>
</dbReference>
<evidence type="ECO:0000259" key="4">
    <source>
        <dbReference type="Pfam" id="PF00717"/>
    </source>
</evidence>
<reference evidence="5 6" key="1">
    <citation type="submission" date="2017-08" db="EMBL/GenBank/DDBJ databases">
        <title>Genomic and metabolic characterisation of spoilage-associated Pseudomonas species.</title>
        <authorList>
            <person name="Stanborough T."/>
            <person name="Fegan N."/>
            <person name="Powell S.M."/>
            <person name="Singh T."/>
            <person name="Tamplin M.L."/>
            <person name="Chandry P.S."/>
        </authorList>
    </citation>
    <scope>NUCLEOTIDE SEQUENCE [LARGE SCALE GENOMIC DNA]</scope>
    <source>
        <strain evidence="5 6">F1820</strain>
    </source>
</reference>
<proteinExistence type="predicted"/>
<dbReference type="EMBL" id="NQKL01000025">
    <property type="protein sequence ID" value="OZY39612.1"/>
    <property type="molecule type" value="Genomic_DNA"/>
</dbReference>
<accession>A0A266LQA2</accession>
<protein>
    <recommendedName>
        <fullName evidence="4">Peptidase S24/S26A/S26B/S26C domain-containing protein</fullName>
    </recommendedName>
</protein>
<evidence type="ECO:0000256" key="1">
    <source>
        <dbReference type="ARBA" id="ARBA00023015"/>
    </source>
</evidence>
<keyword evidence="3" id="KW-0804">Transcription</keyword>
<keyword evidence="1" id="KW-0805">Transcription regulation</keyword>
<dbReference type="PANTHER" id="PTHR40661:SF3">
    <property type="entry name" value="FELS-1 PROPHAGE TRANSCRIPTIONAL REGULATOR"/>
    <property type="match status" value="1"/>
</dbReference>
<dbReference type="PANTHER" id="PTHR40661">
    <property type="match status" value="1"/>
</dbReference>